<evidence type="ECO:0000313" key="2">
    <source>
        <dbReference type="EMBL" id="KAL1502198.1"/>
    </source>
</evidence>
<reference evidence="2 3" key="1">
    <citation type="submission" date="2024-05" db="EMBL/GenBank/DDBJ databases">
        <title>Genetic variation in Jamaican populations of the coffee berry borer (Hypothenemus hampei).</title>
        <authorList>
            <person name="Errbii M."/>
            <person name="Myrie A."/>
        </authorList>
    </citation>
    <scope>NUCLEOTIDE SEQUENCE [LARGE SCALE GENOMIC DNA]</scope>
    <source>
        <strain evidence="2">JA-Hopewell-2020-01-JO</strain>
        <tissue evidence="2">Whole body</tissue>
    </source>
</reference>
<gene>
    <name evidence="2" type="ORF">ABEB36_007375</name>
</gene>
<dbReference type="AlphaFoldDB" id="A0ABD1ETU2"/>
<evidence type="ECO:0000256" key="1">
    <source>
        <dbReference type="SAM" id="Phobius"/>
    </source>
</evidence>
<evidence type="ECO:0008006" key="4">
    <source>
        <dbReference type="Google" id="ProtNLM"/>
    </source>
</evidence>
<sequence>MSSHSPNRSINRSDINQSLYNNSGALSRSIFLNKRRFELKDSFLWLGVNSVLLAIVFYDLAQTCPMYMSYYHYIEYSLLIIFTLNVLYYFARILRLYISKNQIALSAQKTQVKECDTSSLVVNYPHCCAKLTSSPLSQKSSLNVSWKSNLSSSQQPATPFNLSARSWLSNPSQNNSMHVNFSGLSGNWNDSFMLRNYRDDEEDLFDDIKEEESLNELNTDTQNSNNLLSSFWSYPTTKTKDISTFLAKDQYQLSVQSTTKTSPTSNLEDKTGSNTAALEAWTRISVDTVALTQWNENLRMWISKTILERLVKEFKLINESLEKHGMSEIKIGSVGLDRLRKIAATSQITHFIPSLVAIIPFLELHANQGYLVKRIQELANGGCMSEFKWNRGGTNNGKEWDDSLPTDCSIVMHLLASYLDTQLMPSPNMPDSKAFSGRYYLKASEKMPALSSNSLFIQEVTEKPPHYRVIGGEKIYEMVKGYNNLFHSILFFIHHVNKVEQGMLGRVNLGRAGVNILWIIEINE</sequence>
<protein>
    <recommendedName>
        <fullName evidence="4">Transmembrane protein 209</fullName>
    </recommendedName>
</protein>
<keyword evidence="1" id="KW-0472">Membrane</keyword>
<organism evidence="2 3">
    <name type="scientific">Hypothenemus hampei</name>
    <name type="common">Coffee berry borer</name>
    <dbReference type="NCBI Taxonomy" id="57062"/>
    <lineage>
        <taxon>Eukaryota</taxon>
        <taxon>Metazoa</taxon>
        <taxon>Ecdysozoa</taxon>
        <taxon>Arthropoda</taxon>
        <taxon>Hexapoda</taxon>
        <taxon>Insecta</taxon>
        <taxon>Pterygota</taxon>
        <taxon>Neoptera</taxon>
        <taxon>Endopterygota</taxon>
        <taxon>Coleoptera</taxon>
        <taxon>Polyphaga</taxon>
        <taxon>Cucujiformia</taxon>
        <taxon>Curculionidae</taxon>
        <taxon>Scolytinae</taxon>
        <taxon>Hypothenemus</taxon>
    </lineage>
</organism>
<accession>A0ABD1ETU2</accession>
<dbReference type="Proteomes" id="UP001566132">
    <property type="component" value="Unassembled WGS sequence"/>
</dbReference>
<proteinExistence type="predicted"/>
<feature type="transmembrane region" description="Helical" evidence="1">
    <location>
        <begin position="43"/>
        <end position="61"/>
    </location>
</feature>
<feature type="transmembrane region" description="Helical" evidence="1">
    <location>
        <begin position="73"/>
        <end position="91"/>
    </location>
</feature>
<dbReference type="Pfam" id="PF09786">
    <property type="entry name" value="CytochromB561_N"/>
    <property type="match status" value="1"/>
</dbReference>
<dbReference type="EMBL" id="JBDJPC010000005">
    <property type="protein sequence ID" value="KAL1502198.1"/>
    <property type="molecule type" value="Genomic_DNA"/>
</dbReference>
<keyword evidence="1" id="KW-1133">Transmembrane helix</keyword>
<keyword evidence="3" id="KW-1185">Reference proteome</keyword>
<dbReference type="InterPro" id="IPR019176">
    <property type="entry name" value="Cytochrome_B561-rel"/>
</dbReference>
<dbReference type="PANTHER" id="PTHR21780">
    <property type="entry name" value="TRANSMEMBRANE PROTEIN 209"/>
    <property type="match status" value="1"/>
</dbReference>
<evidence type="ECO:0000313" key="3">
    <source>
        <dbReference type="Proteomes" id="UP001566132"/>
    </source>
</evidence>
<comment type="caution">
    <text evidence="2">The sequence shown here is derived from an EMBL/GenBank/DDBJ whole genome shotgun (WGS) entry which is preliminary data.</text>
</comment>
<keyword evidence="1" id="KW-0812">Transmembrane</keyword>
<name>A0ABD1ETU2_HYPHA</name>
<dbReference type="PANTHER" id="PTHR21780:SF0">
    <property type="entry name" value="TRANSMEMBRANE PROTEIN 209"/>
    <property type="match status" value="1"/>
</dbReference>